<dbReference type="CDD" id="cd04179">
    <property type="entry name" value="DPM_DPG-synthase_like"/>
    <property type="match status" value="1"/>
</dbReference>
<comment type="similarity">
    <text evidence="2">Belongs to the glycosyltransferase 2 family.</text>
</comment>
<keyword evidence="11" id="KW-1185">Reference proteome</keyword>
<dbReference type="PANTHER" id="PTHR48090:SF7">
    <property type="entry name" value="RFBJ PROTEIN"/>
    <property type="match status" value="1"/>
</dbReference>
<dbReference type="InterPro" id="IPR050256">
    <property type="entry name" value="Glycosyltransferase_2"/>
</dbReference>
<feature type="domain" description="Glycosyltransferase 2-like" evidence="8">
    <location>
        <begin position="3"/>
        <end position="130"/>
    </location>
</feature>
<dbReference type="InterPro" id="IPR029044">
    <property type="entry name" value="Nucleotide-diphossugar_trans"/>
</dbReference>
<feature type="transmembrane region" description="Helical" evidence="7">
    <location>
        <begin position="220"/>
        <end position="242"/>
    </location>
</feature>
<dbReference type="GO" id="GO:0000271">
    <property type="term" value="P:polysaccharide biosynthetic process"/>
    <property type="evidence" value="ECO:0007669"/>
    <property type="project" value="InterPro"/>
</dbReference>
<dbReference type="PANTHER" id="PTHR48090">
    <property type="entry name" value="UNDECAPRENYL-PHOSPHATE 4-DEOXY-4-FORMAMIDO-L-ARABINOSE TRANSFERASE-RELATED"/>
    <property type="match status" value="1"/>
</dbReference>
<evidence type="ECO:0000256" key="5">
    <source>
        <dbReference type="ARBA" id="ARBA00023136"/>
    </source>
</evidence>
<name>A0A841AI35_9MICO</name>
<evidence type="ECO:0000256" key="6">
    <source>
        <dbReference type="SAM" id="MobiDB-lite"/>
    </source>
</evidence>
<evidence type="ECO:0000256" key="1">
    <source>
        <dbReference type="ARBA" id="ARBA00004141"/>
    </source>
</evidence>
<dbReference type="InterPro" id="IPR007267">
    <property type="entry name" value="GtrA_DPMS_TM"/>
</dbReference>
<dbReference type="InterPro" id="IPR001173">
    <property type="entry name" value="Glyco_trans_2-like"/>
</dbReference>
<evidence type="ECO:0000259" key="8">
    <source>
        <dbReference type="Pfam" id="PF00535"/>
    </source>
</evidence>
<dbReference type="Gene3D" id="3.90.550.10">
    <property type="entry name" value="Spore Coat Polysaccharide Biosynthesis Protein SpsA, Chain A"/>
    <property type="match status" value="1"/>
</dbReference>
<dbReference type="EMBL" id="JACHMJ010000001">
    <property type="protein sequence ID" value="MBB5842897.1"/>
    <property type="molecule type" value="Genomic_DNA"/>
</dbReference>
<organism evidence="10 11">
    <name type="scientific">Conyzicola lurida</name>
    <dbReference type="NCBI Taxonomy" id="1172621"/>
    <lineage>
        <taxon>Bacteria</taxon>
        <taxon>Bacillati</taxon>
        <taxon>Actinomycetota</taxon>
        <taxon>Actinomycetes</taxon>
        <taxon>Micrococcales</taxon>
        <taxon>Microbacteriaceae</taxon>
        <taxon>Conyzicola</taxon>
    </lineage>
</organism>
<evidence type="ECO:0000313" key="10">
    <source>
        <dbReference type="EMBL" id="MBB5842897.1"/>
    </source>
</evidence>
<feature type="domain" description="GtrA/DPMS transmembrane" evidence="9">
    <location>
        <begin position="223"/>
        <end position="335"/>
    </location>
</feature>
<keyword evidence="5 7" id="KW-0472">Membrane</keyword>
<feature type="transmembrane region" description="Helical" evidence="7">
    <location>
        <begin position="286"/>
        <end position="305"/>
    </location>
</feature>
<gene>
    <name evidence="10" type="ORF">HD599_001220</name>
</gene>
<dbReference type="AlphaFoldDB" id="A0A841AI35"/>
<feature type="region of interest" description="Disordered" evidence="6">
    <location>
        <begin position="343"/>
        <end position="387"/>
    </location>
</feature>
<dbReference type="SUPFAM" id="SSF53448">
    <property type="entry name" value="Nucleotide-diphospho-sugar transferases"/>
    <property type="match status" value="1"/>
</dbReference>
<evidence type="ECO:0000313" key="11">
    <source>
        <dbReference type="Proteomes" id="UP000536685"/>
    </source>
</evidence>
<evidence type="ECO:0000256" key="2">
    <source>
        <dbReference type="ARBA" id="ARBA00006739"/>
    </source>
</evidence>
<dbReference type="Pfam" id="PF04138">
    <property type="entry name" value="GtrA_DPMS_TM"/>
    <property type="match status" value="1"/>
</dbReference>
<evidence type="ECO:0000256" key="4">
    <source>
        <dbReference type="ARBA" id="ARBA00022989"/>
    </source>
</evidence>
<keyword evidence="3 7" id="KW-0812">Transmembrane</keyword>
<evidence type="ECO:0000256" key="7">
    <source>
        <dbReference type="SAM" id="Phobius"/>
    </source>
</evidence>
<feature type="compositionally biased region" description="Low complexity" evidence="6">
    <location>
        <begin position="351"/>
        <end position="363"/>
    </location>
</feature>
<comment type="caution">
    <text evidence="10">The sequence shown here is derived from an EMBL/GenBank/DDBJ whole genome shotgun (WGS) entry which is preliminary data.</text>
</comment>
<proteinExistence type="inferred from homology"/>
<sequence>MIVLIPAFEPGASLADVVRQLRIASPATRVLVVDDGSGPAYDPALRAARAEDAEVLRYDVNAGKGHALKVGLRHILSTYPGEDVVTADCDGQHCTADILRVAERLRTSGGAMVLGGRRFAGDVPARSRFGNAVSRVGFRLVTGLSVHDTQTGLRGFPAGMLDWLLALDGERFEYELTMLLRSRDAGVAIDEIPIETIYLEQNASSHFRPVVDSLRVMRPLIVFAAVSFGSFVVDVVALELLYLATGSLATSVVGARLISGTGNFFANRRVVFRTSGGGVLRHASRYLALALTLLAASYGGLALLTGVGMPLLAAKLITDAALYVVSYLVQRWFVFGHGRRGGYGNPRSRRPAAAAAPTITTTRNGARSHRATAAATSAPMRESTTRP</sequence>
<evidence type="ECO:0000256" key="3">
    <source>
        <dbReference type="ARBA" id="ARBA00022692"/>
    </source>
</evidence>
<evidence type="ECO:0000259" key="9">
    <source>
        <dbReference type="Pfam" id="PF04138"/>
    </source>
</evidence>
<accession>A0A841AI35</accession>
<protein>
    <submittedName>
        <fullName evidence="10">Putative flippase GtrA</fullName>
    </submittedName>
</protein>
<keyword evidence="4 7" id="KW-1133">Transmembrane helix</keyword>
<dbReference type="Proteomes" id="UP000536685">
    <property type="component" value="Unassembled WGS sequence"/>
</dbReference>
<dbReference type="GO" id="GO:0016020">
    <property type="term" value="C:membrane"/>
    <property type="evidence" value="ECO:0007669"/>
    <property type="project" value="UniProtKB-SubCell"/>
</dbReference>
<comment type="subcellular location">
    <subcellularLocation>
        <location evidence="1">Membrane</location>
        <topology evidence="1">Multi-pass membrane protein</topology>
    </subcellularLocation>
</comment>
<dbReference type="Pfam" id="PF00535">
    <property type="entry name" value="Glycos_transf_2"/>
    <property type="match status" value="1"/>
</dbReference>
<reference evidence="10 11" key="1">
    <citation type="submission" date="2020-08" db="EMBL/GenBank/DDBJ databases">
        <title>Sequencing the genomes of 1000 actinobacteria strains.</title>
        <authorList>
            <person name="Klenk H.-P."/>
        </authorList>
    </citation>
    <scope>NUCLEOTIDE SEQUENCE [LARGE SCALE GENOMIC DNA]</scope>
    <source>
        <strain evidence="10 11">DSM 105784</strain>
    </source>
</reference>